<feature type="transmembrane region" description="Helical" evidence="11">
    <location>
        <begin position="206"/>
        <end position="229"/>
    </location>
</feature>
<dbReference type="RefSeq" id="XP_031023838.1">
    <property type="nucleotide sequence ID" value="XM_031170112.1"/>
</dbReference>
<keyword evidence="4 11" id="KW-1133">Transmembrane helix</keyword>
<dbReference type="GO" id="GO:0000329">
    <property type="term" value="C:fungal-type vacuole membrane"/>
    <property type="evidence" value="ECO:0007669"/>
    <property type="project" value="TreeGrafter"/>
</dbReference>
<evidence type="ECO:0000256" key="6">
    <source>
        <dbReference type="ARBA" id="ARBA00023065"/>
    </source>
</evidence>
<evidence type="ECO:0000256" key="3">
    <source>
        <dbReference type="ARBA" id="ARBA00022692"/>
    </source>
</evidence>
<organism evidence="13 14">
    <name type="scientific">Synchytrium microbalum</name>
    <dbReference type="NCBI Taxonomy" id="1806994"/>
    <lineage>
        <taxon>Eukaryota</taxon>
        <taxon>Fungi</taxon>
        <taxon>Fungi incertae sedis</taxon>
        <taxon>Chytridiomycota</taxon>
        <taxon>Chytridiomycota incertae sedis</taxon>
        <taxon>Chytridiomycetes</taxon>
        <taxon>Synchytriales</taxon>
        <taxon>Synchytriaceae</taxon>
        <taxon>Synchytrium</taxon>
    </lineage>
</organism>
<name>A0A507BZX0_9FUNG</name>
<evidence type="ECO:0000256" key="4">
    <source>
        <dbReference type="ARBA" id="ARBA00022989"/>
    </source>
</evidence>
<dbReference type="Pfam" id="PF00999">
    <property type="entry name" value="Na_H_Exchanger"/>
    <property type="match status" value="1"/>
</dbReference>
<dbReference type="NCBIfam" id="TIGR00840">
    <property type="entry name" value="b_cpa1"/>
    <property type="match status" value="1"/>
</dbReference>
<feature type="region of interest" description="Disordered" evidence="10">
    <location>
        <begin position="471"/>
        <end position="599"/>
    </location>
</feature>
<dbReference type="PRINTS" id="PR01084">
    <property type="entry name" value="NAHEXCHNGR"/>
</dbReference>
<protein>
    <recommendedName>
        <fullName evidence="9">Sodium/hydrogen exchanger</fullName>
    </recommendedName>
</protein>
<keyword evidence="9" id="KW-0050">Antiport</keyword>
<comment type="caution">
    <text evidence="13">The sequence shown here is derived from an EMBL/GenBank/DDBJ whole genome shotgun (WGS) entry which is preliminary data.</text>
</comment>
<dbReference type="GeneID" id="42005409"/>
<feature type="compositionally biased region" description="Acidic residues" evidence="10">
    <location>
        <begin position="498"/>
        <end position="519"/>
    </location>
</feature>
<comment type="similarity">
    <text evidence="9">Belongs to the monovalent cation:proton antiporter 1 (CPA1) transporter (TC 2.A.36) family.</text>
</comment>
<feature type="transmembrane region" description="Helical" evidence="11">
    <location>
        <begin position="333"/>
        <end position="355"/>
    </location>
</feature>
<dbReference type="GO" id="GO:0005770">
    <property type="term" value="C:late endosome"/>
    <property type="evidence" value="ECO:0007669"/>
    <property type="project" value="TreeGrafter"/>
</dbReference>
<comment type="subcellular location">
    <subcellularLocation>
        <location evidence="1">Membrane</location>
        <topology evidence="1">Multi-pass membrane protein</topology>
    </subcellularLocation>
</comment>
<evidence type="ECO:0000259" key="12">
    <source>
        <dbReference type="Pfam" id="PF00999"/>
    </source>
</evidence>
<dbReference type="GO" id="GO:0007035">
    <property type="term" value="P:vacuolar acidification"/>
    <property type="evidence" value="ECO:0007669"/>
    <property type="project" value="TreeGrafter"/>
</dbReference>
<feature type="transmembrane region" description="Helical" evidence="11">
    <location>
        <begin position="361"/>
        <end position="389"/>
    </location>
</feature>
<feature type="domain" description="Cation/H+ exchanger transmembrane" evidence="12">
    <location>
        <begin position="86"/>
        <end position="459"/>
    </location>
</feature>
<dbReference type="Proteomes" id="UP000319731">
    <property type="component" value="Unassembled WGS sequence"/>
</dbReference>
<keyword evidence="8 9" id="KW-0739">Sodium transport</keyword>
<dbReference type="GO" id="GO:0015385">
    <property type="term" value="F:sodium:proton antiporter activity"/>
    <property type="evidence" value="ECO:0007669"/>
    <property type="project" value="InterPro"/>
</dbReference>
<keyword evidence="5" id="KW-0915">Sodium</keyword>
<dbReference type="InterPro" id="IPR004709">
    <property type="entry name" value="NaH_exchanger"/>
</dbReference>
<feature type="compositionally biased region" description="Polar residues" evidence="10">
    <location>
        <begin position="714"/>
        <end position="727"/>
    </location>
</feature>
<dbReference type="GO" id="GO:0015386">
    <property type="term" value="F:potassium:proton antiporter activity"/>
    <property type="evidence" value="ECO:0007669"/>
    <property type="project" value="TreeGrafter"/>
</dbReference>
<feature type="transmembrane region" description="Helical" evidence="11">
    <location>
        <begin position="410"/>
        <end position="429"/>
    </location>
</feature>
<feature type="region of interest" description="Disordered" evidence="10">
    <location>
        <begin position="649"/>
        <end position="753"/>
    </location>
</feature>
<dbReference type="OrthoDB" id="196264at2759"/>
<proteinExistence type="inferred from homology"/>
<feature type="transmembrane region" description="Helical" evidence="11">
    <location>
        <begin position="141"/>
        <end position="167"/>
    </location>
</feature>
<dbReference type="AlphaFoldDB" id="A0A507BZX0"/>
<feature type="compositionally biased region" description="Polar residues" evidence="10">
    <location>
        <begin position="586"/>
        <end position="595"/>
    </location>
</feature>
<evidence type="ECO:0000256" key="9">
    <source>
        <dbReference type="RuleBase" id="RU003722"/>
    </source>
</evidence>
<dbReference type="InterPro" id="IPR006153">
    <property type="entry name" value="Cation/H_exchanger_TM"/>
</dbReference>
<sequence length="801" mass="87614">MESPTSDYLSPAQPDWLPSPTQSFDLFTTVIATFTATASPSPTPTPGITRRDLFGMGALDSHISTGGDAPDFLLSADQSAKPNAFFAGIFVGLIIRFGSPAIQGFVAFDHRYFFNLLLPPIILNSGYDMKKKSFFRYIGSIMTFALLGTFISTVIIGTLVYFLVLAGMHRLKMTMMDCLVFGAILSSTDPVAVLSLFQQMKVDPKLYAIIFGESILNDSVAIVLFSTLGQFTGKEFSLGNVVAGIVTFFGVFLGSILCGTVVSLIIALMLKHSQLYEFPSLESCLVIIMAYSSYLLSNGLQFSGIVSLLFCGIILKHYAYDNMSVRSRRTTKYMFRVLSQLSENFVFIYLGVTLFTSDDTLYLPGLIVFTLVFMVFARYVSVIPLANLINIMNRRMYPNKPDPIPRNHQLMLWWAGLRGAIAFALSFDVSGPAAQAIRTTTLVVCVISVIVLGGTTPRVIVELGIRTGVDRKKRSERSSSSNGVLLGGDSGNNNSNMDDFDDEDDTDSSDGDDALDWTDADIAPVGGRRHPQEAEYVDLSDHVLPDDDIVSPRSDDLLNGDASGGGRKGQQNMNGNGQQQRPLPRSGQSSSSNILPSADGRMSIGSSIHALLGHPWLARDEDFSHWFISFDNQWLKPIFTRTRWKWGRRSTALSPHSPNRHHHRASRLDDQFDSATFRADNSTGSFGGGGNGRSPPPSAEPSASGAPTRKQSRFSRTTNDGRSSSSSRNEHTKEESAPIISFLTPTTSAPHTPIADQSLQQMIPLTQMSNDELSPAIMQGFETFGDVQSFDDILFDSGQDL</sequence>
<evidence type="ECO:0000313" key="14">
    <source>
        <dbReference type="Proteomes" id="UP000319731"/>
    </source>
</evidence>
<dbReference type="InterPro" id="IPR018422">
    <property type="entry name" value="Cation/H_exchanger_CPA1"/>
</dbReference>
<evidence type="ECO:0000256" key="8">
    <source>
        <dbReference type="ARBA" id="ARBA00023201"/>
    </source>
</evidence>
<gene>
    <name evidence="13" type="ORF">SmJEL517_g04184</name>
</gene>
<keyword evidence="14" id="KW-1185">Reference proteome</keyword>
<feature type="transmembrane region" description="Helical" evidence="11">
    <location>
        <begin position="84"/>
        <end position="106"/>
    </location>
</feature>
<evidence type="ECO:0000256" key="10">
    <source>
        <dbReference type="SAM" id="MobiDB-lite"/>
    </source>
</evidence>
<dbReference type="PANTHER" id="PTHR10110">
    <property type="entry name" value="SODIUM/HYDROGEN EXCHANGER"/>
    <property type="match status" value="1"/>
</dbReference>
<feature type="transmembrane region" description="Helical" evidence="11">
    <location>
        <begin position="179"/>
        <end position="197"/>
    </location>
</feature>
<keyword evidence="7 11" id="KW-0472">Membrane</keyword>
<feature type="compositionally biased region" description="Low complexity" evidence="10">
    <location>
        <begin position="569"/>
        <end position="580"/>
    </location>
</feature>
<feature type="compositionally biased region" description="Polar residues" evidence="10">
    <location>
        <begin position="743"/>
        <end position="753"/>
    </location>
</feature>
<dbReference type="Gene3D" id="6.10.140.1330">
    <property type="match status" value="1"/>
</dbReference>
<dbReference type="EMBL" id="QEAO01000027">
    <property type="protein sequence ID" value="TPX32681.1"/>
    <property type="molecule type" value="Genomic_DNA"/>
</dbReference>
<keyword evidence="6 9" id="KW-0406">Ion transport</keyword>
<feature type="transmembrane region" description="Helical" evidence="11">
    <location>
        <begin position="241"/>
        <end position="268"/>
    </location>
</feature>
<evidence type="ECO:0000313" key="13">
    <source>
        <dbReference type="EMBL" id="TPX32681.1"/>
    </source>
</evidence>
<keyword evidence="2 9" id="KW-0813">Transport</keyword>
<evidence type="ECO:0000256" key="11">
    <source>
        <dbReference type="SAM" id="Phobius"/>
    </source>
</evidence>
<dbReference type="GO" id="GO:0005769">
    <property type="term" value="C:early endosome"/>
    <property type="evidence" value="ECO:0007669"/>
    <property type="project" value="TreeGrafter"/>
</dbReference>
<dbReference type="PANTHER" id="PTHR10110:SF187">
    <property type="entry name" value="SODIUM_HYDROGEN EXCHANGER"/>
    <property type="match status" value="1"/>
</dbReference>
<dbReference type="STRING" id="1806994.A0A507BZX0"/>
<feature type="transmembrane region" description="Helical" evidence="11">
    <location>
        <begin position="441"/>
        <end position="465"/>
    </location>
</feature>
<keyword evidence="3 9" id="KW-0812">Transmembrane</keyword>
<evidence type="ECO:0000256" key="1">
    <source>
        <dbReference type="ARBA" id="ARBA00004141"/>
    </source>
</evidence>
<feature type="transmembrane region" description="Helical" evidence="11">
    <location>
        <begin position="300"/>
        <end position="321"/>
    </location>
</feature>
<evidence type="ECO:0000256" key="2">
    <source>
        <dbReference type="ARBA" id="ARBA00022448"/>
    </source>
</evidence>
<evidence type="ECO:0000256" key="7">
    <source>
        <dbReference type="ARBA" id="ARBA00023136"/>
    </source>
</evidence>
<accession>A0A507BZX0</accession>
<reference evidence="13 14" key="1">
    <citation type="journal article" date="2019" name="Sci. Rep.">
        <title>Comparative genomics of chytrid fungi reveal insights into the obligate biotrophic and pathogenic lifestyle of Synchytrium endobioticum.</title>
        <authorList>
            <person name="van de Vossenberg B.T.L.H."/>
            <person name="Warris S."/>
            <person name="Nguyen H.D.T."/>
            <person name="van Gent-Pelzer M.P.E."/>
            <person name="Joly D.L."/>
            <person name="van de Geest H.C."/>
            <person name="Bonants P.J.M."/>
            <person name="Smith D.S."/>
            <person name="Levesque C.A."/>
            <person name="van der Lee T.A.J."/>
        </authorList>
    </citation>
    <scope>NUCLEOTIDE SEQUENCE [LARGE SCALE GENOMIC DNA]</scope>
    <source>
        <strain evidence="13 14">JEL517</strain>
    </source>
</reference>
<evidence type="ECO:0000256" key="5">
    <source>
        <dbReference type="ARBA" id="ARBA00023053"/>
    </source>
</evidence>